<dbReference type="OrthoDB" id="2525at2157"/>
<name>A0A0D5C223_9ARCH</name>
<accession>A0A0D5C223</accession>
<dbReference type="STRING" id="1580092.NADRNF5_0929"/>
<dbReference type="HOGENOM" id="CLU_2856928_0_0_2"/>
<sequence>MNCFVCGKKKKDYEVWTNKIVIGATYNSEFQNNEIIRDLGDRSVICHVCIKAIEKQVEKEGKSHI</sequence>
<protein>
    <submittedName>
        <fullName evidence="1">Uncharacterized protein</fullName>
    </submittedName>
</protein>
<dbReference type="RefSeq" id="WP_048115970.1">
    <property type="nucleotide sequence ID" value="NZ_CP011070.1"/>
</dbReference>
<evidence type="ECO:0000313" key="2">
    <source>
        <dbReference type="Proteomes" id="UP000032408"/>
    </source>
</evidence>
<proteinExistence type="predicted"/>
<dbReference type="KEGG" id="nin:NADRNF5_0929"/>
<evidence type="ECO:0000313" key="1">
    <source>
        <dbReference type="EMBL" id="AJW70623.1"/>
    </source>
</evidence>
<dbReference type="Proteomes" id="UP000032408">
    <property type="component" value="Chromosome"/>
</dbReference>
<gene>
    <name evidence="1" type="ORF">NADRNF5_0929</name>
</gene>
<reference evidence="1 2" key="2">
    <citation type="journal article" date="2016" name="ISME J.">
        <title>Physiological and genomic characterization of two novel marine thaumarchaeal strains indicates niche differentiation.</title>
        <authorList>
            <person name="Bayer B."/>
            <person name="Vojvoda J."/>
            <person name="Offre P."/>
            <person name="Alves R.J."/>
            <person name="Elisabeth N.H."/>
            <person name="Garcia J.A."/>
            <person name="Volland J.M."/>
            <person name="Srivastava A."/>
            <person name="Schleper C."/>
            <person name="Herndl G.J."/>
        </authorList>
    </citation>
    <scope>NUCLEOTIDE SEQUENCE [LARGE SCALE GENOMIC DNA]</scope>
    <source>
        <strain evidence="1 2">NF5</strain>
    </source>
</reference>
<dbReference type="AlphaFoldDB" id="A0A0D5C223"/>
<dbReference type="GeneID" id="24820151"/>
<organism evidence="1 2">
    <name type="scientific">Nitrosopumilus adriaticus</name>
    <dbReference type="NCBI Taxonomy" id="1580092"/>
    <lineage>
        <taxon>Archaea</taxon>
        <taxon>Nitrososphaerota</taxon>
        <taxon>Nitrososphaeria</taxon>
        <taxon>Nitrosopumilales</taxon>
        <taxon>Nitrosopumilaceae</taxon>
        <taxon>Nitrosopumilus</taxon>
    </lineage>
</organism>
<keyword evidence="2" id="KW-1185">Reference proteome</keyword>
<reference evidence="2" key="1">
    <citation type="submission" date="2015-03" db="EMBL/GenBank/DDBJ databases">
        <title>Characterization of two novel Thaumarchaeota isolated from the Northern Adriatic Sea.</title>
        <authorList>
            <person name="Bayer B."/>
            <person name="Vojvoda J."/>
            <person name="Offre P."/>
            <person name="Srivastava A."/>
            <person name="Elisabeth N."/>
            <person name="Garcia J.A.L."/>
            <person name="Schleper C."/>
            <person name="Herndl G.J."/>
        </authorList>
    </citation>
    <scope>NUCLEOTIDE SEQUENCE [LARGE SCALE GENOMIC DNA]</scope>
    <source>
        <strain evidence="2">NF5</strain>
    </source>
</reference>
<dbReference type="EMBL" id="CP011070">
    <property type="protein sequence ID" value="AJW70623.1"/>
    <property type="molecule type" value="Genomic_DNA"/>
</dbReference>